<keyword evidence="2" id="KW-1185">Reference proteome</keyword>
<name>A0AAV6UPH3_9ARAC</name>
<dbReference type="Proteomes" id="UP000827092">
    <property type="component" value="Unassembled WGS sequence"/>
</dbReference>
<dbReference type="AlphaFoldDB" id="A0AAV6UPH3"/>
<protein>
    <submittedName>
        <fullName evidence="1">Uncharacterized protein</fullName>
    </submittedName>
</protein>
<sequence>MTRVKETETRNTCCLKKIPRFTVSLSLRRGSPFDHGKAQTDAPATLFCGKGADPKPTWGGPRHRFTVSPVAEW</sequence>
<evidence type="ECO:0000313" key="2">
    <source>
        <dbReference type="Proteomes" id="UP000827092"/>
    </source>
</evidence>
<evidence type="ECO:0000313" key="1">
    <source>
        <dbReference type="EMBL" id="KAG8186089.1"/>
    </source>
</evidence>
<proteinExistence type="predicted"/>
<dbReference type="EMBL" id="JAFNEN010000312">
    <property type="protein sequence ID" value="KAG8186089.1"/>
    <property type="molecule type" value="Genomic_DNA"/>
</dbReference>
<accession>A0AAV6UPH3</accession>
<reference evidence="1 2" key="1">
    <citation type="journal article" date="2022" name="Nat. Ecol. Evol.">
        <title>A masculinizing supergene underlies an exaggerated male reproductive morph in a spider.</title>
        <authorList>
            <person name="Hendrickx F."/>
            <person name="De Corte Z."/>
            <person name="Sonet G."/>
            <person name="Van Belleghem S.M."/>
            <person name="Kostlbacher S."/>
            <person name="Vangestel C."/>
        </authorList>
    </citation>
    <scope>NUCLEOTIDE SEQUENCE [LARGE SCALE GENOMIC DNA]</scope>
    <source>
        <strain evidence="1">W744_W776</strain>
    </source>
</reference>
<gene>
    <name evidence="1" type="ORF">JTE90_003172</name>
</gene>
<organism evidence="1 2">
    <name type="scientific">Oedothorax gibbosus</name>
    <dbReference type="NCBI Taxonomy" id="931172"/>
    <lineage>
        <taxon>Eukaryota</taxon>
        <taxon>Metazoa</taxon>
        <taxon>Ecdysozoa</taxon>
        <taxon>Arthropoda</taxon>
        <taxon>Chelicerata</taxon>
        <taxon>Arachnida</taxon>
        <taxon>Araneae</taxon>
        <taxon>Araneomorphae</taxon>
        <taxon>Entelegynae</taxon>
        <taxon>Araneoidea</taxon>
        <taxon>Linyphiidae</taxon>
        <taxon>Erigoninae</taxon>
        <taxon>Oedothorax</taxon>
    </lineage>
</organism>
<comment type="caution">
    <text evidence="1">The sequence shown here is derived from an EMBL/GenBank/DDBJ whole genome shotgun (WGS) entry which is preliminary data.</text>
</comment>